<reference evidence="2 3" key="1">
    <citation type="submission" date="2013-03" db="EMBL/GenBank/DDBJ databases">
        <title>The Genome Sequence of Capronia epimyces CBS 606.96.</title>
        <authorList>
            <consortium name="The Broad Institute Genomics Platform"/>
            <person name="Cuomo C."/>
            <person name="de Hoog S."/>
            <person name="Gorbushina A."/>
            <person name="Walker B."/>
            <person name="Young S.K."/>
            <person name="Zeng Q."/>
            <person name="Gargeya S."/>
            <person name="Fitzgerald M."/>
            <person name="Haas B."/>
            <person name="Abouelleil A."/>
            <person name="Allen A.W."/>
            <person name="Alvarado L."/>
            <person name="Arachchi H.M."/>
            <person name="Berlin A.M."/>
            <person name="Chapman S.B."/>
            <person name="Gainer-Dewar J."/>
            <person name="Goldberg J."/>
            <person name="Griggs A."/>
            <person name="Gujja S."/>
            <person name="Hansen M."/>
            <person name="Howarth C."/>
            <person name="Imamovic A."/>
            <person name="Ireland A."/>
            <person name="Larimer J."/>
            <person name="McCowan C."/>
            <person name="Murphy C."/>
            <person name="Pearson M."/>
            <person name="Poon T.W."/>
            <person name="Priest M."/>
            <person name="Roberts A."/>
            <person name="Saif S."/>
            <person name="Shea T."/>
            <person name="Sisk P."/>
            <person name="Sykes S."/>
            <person name="Wortman J."/>
            <person name="Nusbaum C."/>
            <person name="Birren B."/>
        </authorList>
    </citation>
    <scope>NUCLEOTIDE SEQUENCE [LARGE SCALE GENOMIC DNA]</scope>
    <source>
        <strain evidence="2 3">CBS 606.96</strain>
    </source>
</reference>
<feature type="compositionally biased region" description="Basic and acidic residues" evidence="1">
    <location>
        <begin position="1"/>
        <end position="14"/>
    </location>
</feature>
<organism evidence="2 3">
    <name type="scientific">Capronia epimyces CBS 606.96</name>
    <dbReference type="NCBI Taxonomy" id="1182542"/>
    <lineage>
        <taxon>Eukaryota</taxon>
        <taxon>Fungi</taxon>
        <taxon>Dikarya</taxon>
        <taxon>Ascomycota</taxon>
        <taxon>Pezizomycotina</taxon>
        <taxon>Eurotiomycetes</taxon>
        <taxon>Chaetothyriomycetidae</taxon>
        <taxon>Chaetothyriales</taxon>
        <taxon>Herpotrichiellaceae</taxon>
        <taxon>Capronia</taxon>
    </lineage>
</organism>
<dbReference type="AlphaFoldDB" id="W9Y332"/>
<protein>
    <submittedName>
        <fullName evidence="2">Uncharacterized protein</fullName>
    </submittedName>
</protein>
<dbReference type="GeneID" id="19168835"/>
<evidence type="ECO:0000313" key="3">
    <source>
        <dbReference type="Proteomes" id="UP000019478"/>
    </source>
</evidence>
<dbReference type="HOGENOM" id="CLU_1937893_0_0_1"/>
<dbReference type="EMBL" id="AMGY01000004">
    <property type="protein sequence ID" value="EXJ84050.1"/>
    <property type="molecule type" value="Genomic_DNA"/>
</dbReference>
<keyword evidence="3" id="KW-1185">Reference proteome</keyword>
<proteinExistence type="predicted"/>
<gene>
    <name evidence="2" type="ORF">A1O3_04717</name>
</gene>
<comment type="caution">
    <text evidence="2">The sequence shown here is derived from an EMBL/GenBank/DDBJ whole genome shotgun (WGS) entry which is preliminary data.</text>
</comment>
<name>W9Y332_9EURO</name>
<feature type="region of interest" description="Disordered" evidence="1">
    <location>
        <begin position="1"/>
        <end position="82"/>
    </location>
</feature>
<dbReference type="Proteomes" id="UP000019478">
    <property type="component" value="Unassembled WGS sequence"/>
</dbReference>
<accession>W9Y332</accession>
<sequence>MDSLEHCRDTRDTRTPINPQPEPLSSSARSPTSLSNHLTSEDKPEENNSSLDNDATPRPVSPAHSTTPDDPPDDPHDDPPVVSSILKEIITCIDSFDRPFWKEYHLDASYVDLPYQRLEEFADREWKKFR</sequence>
<evidence type="ECO:0000256" key="1">
    <source>
        <dbReference type="SAM" id="MobiDB-lite"/>
    </source>
</evidence>
<evidence type="ECO:0000313" key="2">
    <source>
        <dbReference type="EMBL" id="EXJ84050.1"/>
    </source>
</evidence>
<dbReference type="RefSeq" id="XP_007733035.1">
    <property type="nucleotide sequence ID" value="XM_007734845.1"/>
</dbReference>
<feature type="compositionally biased region" description="Low complexity" evidence="1">
    <location>
        <begin position="23"/>
        <end position="35"/>
    </location>
</feature>